<keyword evidence="3" id="KW-1185">Reference proteome</keyword>
<gene>
    <name evidence="2" type="ORF">EDB92DRAFT_1832940</name>
</gene>
<reference evidence="2" key="1">
    <citation type="submission" date="2022-01" db="EMBL/GenBank/DDBJ databases">
        <title>Comparative genomics reveals a dynamic genome evolution in the ectomycorrhizal milk-cap (Lactarius) mushrooms.</title>
        <authorList>
            <consortium name="DOE Joint Genome Institute"/>
            <person name="Lebreton A."/>
            <person name="Tang N."/>
            <person name="Kuo A."/>
            <person name="LaButti K."/>
            <person name="Drula E."/>
            <person name="Barry K."/>
            <person name="Clum A."/>
            <person name="Lipzen A."/>
            <person name="Mousain D."/>
            <person name="Ng V."/>
            <person name="Wang R."/>
            <person name="Wang X."/>
            <person name="Dai Y."/>
            <person name="Henrissat B."/>
            <person name="Grigoriev I.V."/>
            <person name="Guerin-Laguette A."/>
            <person name="Yu F."/>
            <person name="Martin F.M."/>
        </authorList>
    </citation>
    <scope>NUCLEOTIDE SEQUENCE</scope>
    <source>
        <strain evidence="2">QP</strain>
    </source>
</reference>
<evidence type="ECO:0000313" key="2">
    <source>
        <dbReference type="EMBL" id="KAH8999193.1"/>
    </source>
</evidence>
<name>A0AAD4QH62_9AGAM</name>
<accession>A0AAD4QH62</accession>
<comment type="caution">
    <text evidence="2">The sequence shown here is derived from an EMBL/GenBank/DDBJ whole genome shotgun (WGS) entry which is preliminary data.</text>
</comment>
<sequence>MTKPLATFQSLLATAVLPSPGPDYFAARRALWITPTAASRIDQTTSASLIKRDSPLENPGASESSEVWEDRVLPLRAVIKIVHASWRRDGTWPDNAIVVDEDNFFDTMDSHAIDPSVNATSSLATSERGW</sequence>
<evidence type="ECO:0000256" key="1">
    <source>
        <dbReference type="SAM" id="MobiDB-lite"/>
    </source>
</evidence>
<feature type="region of interest" description="Disordered" evidence="1">
    <location>
        <begin position="44"/>
        <end position="65"/>
    </location>
</feature>
<evidence type="ECO:0000313" key="3">
    <source>
        <dbReference type="Proteomes" id="UP001201163"/>
    </source>
</evidence>
<proteinExistence type="predicted"/>
<dbReference type="EMBL" id="JAKELL010000004">
    <property type="protein sequence ID" value="KAH8999193.1"/>
    <property type="molecule type" value="Genomic_DNA"/>
</dbReference>
<dbReference type="AlphaFoldDB" id="A0AAD4QH62"/>
<organism evidence="2 3">
    <name type="scientific">Lactarius akahatsu</name>
    <dbReference type="NCBI Taxonomy" id="416441"/>
    <lineage>
        <taxon>Eukaryota</taxon>
        <taxon>Fungi</taxon>
        <taxon>Dikarya</taxon>
        <taxon>Basidiomycota</taxon>
        <taxon>Agaricomycotina</taxon>
        <taxon>Agaricomycetes</taxon>
        <taxon>Russulales</taxon>
        <taxon>Russulaceae</taxon>
        <taxon>Lactarius</taxon>
    </lineage>
</organism>
<protein>
    <submittedName>
        <fullName evidence="2">Uncharacterized protein</fullName>
    </submittedName>
</protein>
<dbReference type="Proteomes" id="UP001201163">
    <property type="component" value="Unassembled WGS sequence"/>
</dbReference>